<feature type="domain" description="ABC transporter" evidence="3">
    <location>
        <begin position="1443"/>
        <end position="1650"/>
    </location>
</feature>
<evidence type="ECO:0000256" key="1">
    <source>
        <dbReference type="SAM" id="MobiDB-lite"/>
    </source>
</evidence>
<evidence type="ECO:0000313" key="5">
    <source>
        <dbReference type="Proteomes" id="UP001642540"/>
    </source>
</evidence>
<dbReference type="Pfam" id="PF00005">
    <property type="entry name" value="ABC_tran"/>
    <property type="match status" value="2"/>
</dbReference>
<feature type="transmembrane region" description="Helical" evidence="2">
    <location>
        <begin position="392"/>
        <end position="408"/>
    </location>
</feature>
<feature type="compositionally biased region" description="Polar residues" evidence="1">
    <location>
        <begin position="20"/>
        <end position="30"/>
    </location>
</feature>
<sequence>MKSPTQSINESATIAGGEESQGSDSKTQCPIESKKKKRRKCLRLDVGHSRNIFVTTFYRIWMYRRRHVFTTLLQLSVPPMMIFGMIMYMGTLLRVQEKDWSRWDKISEQELLTSICGEACSQPGNKGVITLYVNHSTTTFAQKFEEQLRKSLVTHNIDLITVPDKDGIVKEAIHHHLRNEHMNYIGGIEIQNPEDDPPSSPFGVGDRFKLVFAVVMAQKIPEFGFNHASSFFDLDENPPASYYQLVGIELAVFNAFRQLITSEKSATRQIETISLQSFPYPPHKSYAPINKDGEEWIKNFNATLTVILVLSMIPTVFTVVDGPVTEKENGFKVYMIFSLKFMAILHNYKQLKHPLSTIFSAALPPVNGISTGSLLVFMDLESILSSMHCSKMATYLVLLIWCLFYHILESHIPTQLPLLHVYLHSSYTYLHLICLVPSSAVYWAVYTLTTITSDTWDTLDFPVSNSDFTLINSIVMMIADFFIYFFLTLYVDNLNPGPFQFSQPWNYFFEGIKPRFIDPLKDFPSEEPPSKISVCTHCDNCAYIAEIAIEFDKISKKFYIYDAVYGIENVKFNVHTAKITVILGHKDSGRTTLMRLLCGEYSPTSGTASVFGYDVRRDAQKVQSYLSICMEKNLLCDYLTVMEHMKLIGKLKGVSLKDIRKKSTLILDSVGLVSQKNDHVWRLVDWQKRVLCVAMAIIGSKRILVLDEPTKNLDLDVKRQIWALLKQLKKNGKTILLLSDNIEEAYQIADKIVIMSRGKVAGAGSPSRLEHIFESGYHLYMNVIPNSNKDEILSFIQEYVPSAKEVEGSLRQVSKAMQVSDWDKTSQALLQDFTDASPEVNENGDEIVIDIAAEERDSFIADSAANVVDYDQHNKESTPTVLRMNKELYTPFTLSKLEISYVLPFQERANFPALFSQLDNTNTTLKYGIKNYTVEMQDMEETFYKVDDYVDIVNASRRSGEDRDSGDFSDFKPLKLPVGEPKVEPLPADITDMILGPQLCSCCKRLWALITKRFWFLIGNYRHALVQGILESFTRIIVKPPNNINQLENLGTSGFDTYITEKNRFALHNEIIVGADFTEVDTPEKKVTAMFSPGHLHTAPLAMLLMCHAILDFEFPNQSYSFEMNTEALTHETDNIFLTKQAFPKFLLIQGLDITFAVSIAFSYFIFTSGFAVQPCAERVSKIKRYQLNIIWNLLYWTGFAFIDVILNLFFTTILGLIMYFCPIHEVFQNPQFMILFAITGCCGGYSSTLLAYCLTHYLTKSATSYYVTLSINQFLGLFIFILYTIFNFDYIGPYVGFIVSLCLQCIQPFTLPWNFHVAIMRAFQQGRCLVLNPIVKAEMCSSAADSYKDIESIRGDCCKYMPPEWKFDFIWEELDLKSKLGIYVVIQFSHCLALCFLLTFMERRRMRKKLLNILIHPEKPVKLKNPKDLELISNNEKLVQTIEVESVDRTKYFIVRHLGTSSFRRNILHGVTFATEPGKCTAIVGPETSGITALFEIIAGIRAISEGDISYGGQSLFTRTGRNTLLWQLGFCPSKDVAVDKLSGLQLLKLFGRLRGISEKSLPTHINYWVQSLKLEKKIKKRCQSYSTVVRKKLSVAIAAIGNPSVIIFDDPVSQLDPESRSQVCTVLESLLYANRVVILMTHELAVFNYQ</sequence>
<proteinExistence type="predicted"/>
<feature type="transmembrane region" description="Helical" evidence="2">
    <location>
        <begin position="1233"/>
        <end position="1255"/>
    </location>
</feature>
<feature type="transmembrane region" description="Helical" evidence="2">
    <location>
        <begin position="73"/>
        <end position="95"/>
    </location>
</feature>
<evidence type="ECO:0000313" key="4">
    <source>
        <dbReference type="EMBL" id="CAL8137103.1"/>
    </source>
</evidence>
<dbReference type="PANTHER" id="PTHR19229">
    <property type="entry name" value="ATP-BINDING CASSETTE TRANSPORTER SUBFAMILY A ABCA"/>
    <property type="match status" value="1"/>
</dbReference>
<feature type="domain" description="ABC transporter" evidence="3">
    <location>
        <begin position="549"/>
        <end position="782"/>
    </location>
</feature>
<feature type="transmembrane region" description="Helical" evidence="2">
    <location>
        <begin position="1381"/>
        <end position="1401"/>
    </location>
</feature>
<feature type="transmembrane region" description="Helical" evidence="2">
    <location>
        <begin position="1154"/>
        <end position="1173"/>
    </location>
</feature>
<protein>
    <recommendedName>
        <fullName evidence="3">ABC transporter domain-containing protein</fullName>
    </recommendedName>
</protein>
<dbReference type="PROSITE" id="PS50893">
    <property type="entry name" value="ABC_TRANSPORTER_2"/>
    <property type="match status" value="2"/>
</dbReference>
<evidence type="ECO:0000259" key="3">
    <source>
        <dbReference type="PROSITE" id="PS50893"/>
    </source>
</evidence>
<accession>A0ABP1RW87</accession>
<feature type="compositionally biased region" description="Polar residues" evidence="1">
    <location>
        <begin position="1"/>
        <end position="12"/>
    </location>
</feature>
<dbReference type="InterPro" id="IPR027417">
    <property type="entry name" value="P-loop_NTPase"/>
</dbReference>
<dbReference type="Proteomes" id="UP001642540">
    <property type="component" value="Unassembled WGS sequence"/>
</dbReference>
<feature type="transmembrane region" description="Helical" evidence="2">
    <location>
        <begin position="1194"/>
        <end position="1221"/>
    </location>
</feature>
<evidence type="ECO:0000256" key="2">
    <source>
        <dbReference type="SAM" id="Phobius"/>
    </source>
</evidence>
<keyword evidence="5" id="KW-1185">Reference proteome</keyword>
<feature type="region of interest" description="Disordered" evidence="1">
    <location>
        <begin position="1"/>
        <end position="32"/>
    </location>
</feature>
<keyword evidence="2" id="KW-1133">Transmembrane helix</keyword>
<feature type="transmembrane region" description="Helical" evidence="2">
    <location>
        <begin position="428"/>
        <end position="449"/>
    </location>
</feature>
<keyword evidence="2" id="KW-0812">Transmembrane</keyword>
<dbReference type="InterPro" id="IPR026082">
    <property type="entry name" value="ABCA"/>
</dbReference>
<dbReference type="InterPro" id="IPR003439">
    <property type="entry name" value="ABC_transporter-like_ATP-bd"/>
</dbReference>
<feature type="transmembrane region" description="Helical" evidence="2">
    <location>
        <begin position="300"/>
        <end position="319"/>
    </location>
</feature>
<dbReference type="SUPFAM" id="SSF52540">
    <property type="entry name" value="P-loop containing nucleoside triphosphate hydrolases"/>
    <property type="match status" value="2"/>
</dbReference>
<name>A0ABP1RW87_9HEXA</name>
<feature type="transmembrane region" description="Helical" evidence="2">
    <location>
        <begin position="470"/>
        <end position="491"/>
    </location>
</feature>
<comment type="caution">
    <text evidence="4">The sequence shown here is derived from an EMBL/GenBank/DDBJ whole genome shotgun (WGS) entry which is preliminary data.</text>
</comment>
<organism evidence="4 5">
    <name type="scientific">Orchesella dallaii</name>
    <dbReference type="NCBI Taxonomy" id="48710"/>
    <lineage>
        <taxon>Eukaryota</taxon>
        <taxon>Metazoa</taxon>
        <taxon>Ecdysozoa</taxon>
        <taxon>Arthropoda</taxon>
        <taxon>Hexapoda</taxon>
        <taxon>Collembola</taxon>
        <taxon>Entomobryomorpha</taxon>
        <taxon>Entomobryoidea</taxon>
        <taxon>Orchesellidae</taxon>
        <taxon>Orchesellinae</taxon>
        <taxon>Orchesella</taxon>
    </lineage>
</organism>
<keyword evidence="2" id="KW-0472">Membrane</keyword>
<gene>
    <name evidence="4" type="ORF">ODALV1_LOCUS26768</name>
</gene>
<feature type="transmembrane region" description="Helical" evidence="2">
    <location>
        <begin position="1267"/>
        <end position="1287"/>
    </location>
</feature>
<dbReference type="Gene3D" id="3.40.50.300">
    <property type="entry name" value="P-loop containing nucleotide triphosphate hydrolases"/>
    <property type="match status" value="2"/>
</dbReference>
<dbReference type="PANTHER" id="PTHR19229:SF250">
    <property type="entry name" value="ABC TRANSPORTER DOMAIN-CONTAINING PROTEIN-RELATED"/>
    <property type="match status" value="1"/>
</dbReference>
<reference evidence="4 5" key="1">
    <citation type="submission" date="2024-08" db="EMBL/GenBank/DDBJ databases">
        <authorList>
            <person name="Cucini C."/>
            <person name="Frati F."/>
        </authorList>
    </citation>
    <scope>NUCLEOTIDE SEQUENCE [LARGE SCALE GENOMIC DNA]</scope>
</reference>
<dbReference type="EMBL" id="CAXLJM020000114">
    <property type="protein sequence ID" value="CAL8137103.1"/>
    <property type="molecule type" value="Genomic_DNA"/>
</dbReference>
<feature type="transmembrane region" description="Helical" evidence="2">
    <location>
        <begin position="42"/>
        <end position="61"/>
    </location>
</feature>